<dbReference type="InterPro" id="IPR016047">
    <property type="entry name" value="M23ase_b-sheet_dom"/>
</dbReference>
<dbReference type="RefSeq" id="WP_146818346.1">
    <property type="nucleotide sequence ID" value="NZ_BJYA01000023.1"/>
</dbReference>
<protein>
    <submittedName>
        <fullName evidence="3">L-Ala--D-Glu endopeptidase</fullName>
    </submittedName>
</protein>
<dbReference type="Pfam" id="PF01551">
    <property type="entry name" value="Peptidase_M23"/>
    <property type="match status" value="1"/>
</dbReference>
<dbReference type="OrthoDB" id="9810477at2"/>
<dbReference type="PANTHER" id="PTHR21666">
    <property type="entry name" value="PEPTIDASE-RELATED"/>
    <property type="match status" value="1"/>
</dbReference>
<dbReference type="GO" id="GO:0004222">
    <property type="term" value="F:metalloendopeptidase activity"/>
    <property type="evidence" value="ECO:0007669"/>
    <property type="project" value="TreeGrafter"/>
</dbReference>
<organism evidence="3 4">
    <name type="scientific">Alkalibacillus haloalkaliphilus</name>
    <dbReference type="NCBI Taxonomy" id="94136"/>
    <lineage>
        <taxon>Bacteria</taxon>
        <taxon>Bacillati</taxon>
        <taxon>Bacillota</taxon>
        <taxon>Bacilli</taxon>
        <taxon>Bacillales</taxon>
        <taxon>Bacillaceae</taxon>
        <taxon>Alkalibacillus</taxon>
    </lineage>
</organism>
<dbReference type="PANTHER" id="PTHR21666:SF289">
    <property type="entry name" value="L-ALA--D-GLU ENDOPEPTIDASE"/>
    <property type="match status" value="1"/>
</dbReference>
<name>A0A511W7H4_9BACI</name>
<dbReference type="EMBL" id="BJYA01000023">
    <property type="protein sequence ID" value="GEN47024.1"/>
    <property type="molecule type" value="Genomic_DNA"/>
</dbReference>
<evidence type="ECO:0000259" key="2">
    <source>
        <dbReference type="Pfam" id="PF01551"/>
    </source>
</evidence>
<dbReference type="InterPro" id="IPR050570">
    <property type="entry name" value="Cell_wall_metabolism_enzyme"/>
</dbReference>
<dbReference type="SUPFAM" id="SSF51261">
    <property type="entry name" value="Duplicated hybrid motif"/>
    <property type="match status" value="1"/>
</dbReference>
<feature type="domain" description="M23ase beta-sheet core" evidence="2">
    <location>
        <begin position="208"/>
        <end position="306"/>
    </location>
</feature>
<dbReference type="Gene3D" id="2.70.70.10">
    <property type="entry name" value="Glucose Permease (Domain IIA)"/>
    <property type="match status" value="1"/>
</dbReference>
<proteinExistence type="predicted"/>
<keyword evidence="4" id="KW-1185">Reference proteome</keyword>
<evidence type="ECO:0000313" key="4">
    <source>
        <dbReference type="Proteomes" id="UP000321440"/>
    </source>
</evidence>
<dbReference type="CDD" id="cd12797">
    <property type="entry name" value="M23_peptidase"/>
    <property type="match status" value="1"/>
</dbReference>
<keyword evidence="1" id="KW-0732">Signal</keyword>
<dbReference type="Proteomes" id="UP000321440">
    <property type="component" value="Unassembled WGS sequence"/>
</dbReference>
<dbReference type="InterPro" id="IPR011055">
    <property type="entry name" value="Dup_hybrid_motif"/>
</dbReference>
<sequence length="325" mass="37557">MIHRNLFKLLIATLLMTIIMTYSDGNIHAEEDEVTIHEERVQLYKKTEALTNVPWYILAAVDQYERNVNNIDDEQRITGIQIPEEKWYGLLKFDSETKHLESTIQMFEGIGKDGNGNGYADHNNDEDSLFTIGMYIYEKLGHGKTYDEVFELFYGREKAASLISQYAKVFKHFNTTDLHERAFPIPKYHNYSYRSTWGAGRGYGGRRIHEGTDIFASYGTPVRSVSYGIVEIKGWNRYGGWRLGIRDTQNIYHYYAHLNGFEDGIEEGTIVEPGDVIGYVGASGYGPVGTSGKFPPHLHYGMYRDNGKYEWAFDPYQSLRRWERN</sequence>
<reference evidence="3 4" key="1">
    <citation type="submission" date="2019-07" db="EMBL/GenBank/DDBJ databases">
        <title>Whole genome shotgun sequence of Alkalibacillus haloalkaliphilus NBRC 103110.</title>
        <authorList>
            <person name="Hosoyama A."/>
            <person name="Uohara A."/>
            <person name="Ohji S."/>
            <person name="Ichikawa N."/>
        </authorList>
    </citation>
    <scope>NUCLEOTIDE SEQUENCE [LARGE SCALE GENOMIC DNA]</scope>
    <source>
        <strain evidence="3 4">NBRC 103110</strain>
    </source>
</reference>
<evidence type="ECO:0000313" key="3">
    <source>
        <dbReference type="EMBL" id="GEN47024.1"/>
    </source>
</evidence>
<accession>A0A511W7H4</accession>
<gene>
    <name evidence="3" type="primary">lytH</name>
    <name evidence="3" type="ORF">AHA02nite_28000</name>
</gene>
<dbReference type="AlphaFoldDB" id="A0A511W7H4"/>
<evidence type="ECO:0000256" key="1">
    <source>
        <dbReference type="ARBA" id="ARBA00022729"/>
    </source>
</evidence>
<comment type="caution">
    <text evidence="3">The sequence shown here is derived from an EMBL/GenBank/DDBJ whole genome shotgun (WGS) entry which is preliminary data.</text>
</comment>